<organism evidence="4 5">
    <name type="scientific">Paenibacillus germinis</name>
    <dbReference type="NCBI Taxonomy" id="2654979"/>
    <lineage>
        <taxon>Bacteria</taxon>
        <taxon>Bacillati</taxon>
        <taxon>Bacillota</taxon>
        <taxon>Bacilli</taxon>
        <taxon>Bacillales</taxon>
        <taxon>Paenibacillaceae</taxon>
        <taxon>Paenibacillus</taxon>
    </lineage>
</organism>
<evidence type="ECO:0000313" key="5">
    <source>
        <dbReference type="Proteomes" id="UP000658690"/>
    </source>
</evidence>
<dbReference type="Proteomes" id="UP000658690">
    <property type="component" value="Unassembled WGS sequence"/>
</dbReference>
<feature type="domain" description="BIG2" evidence="3">
    <location>
        <begin position="397"/>
        <end position="478"/>
    </location>
</feature>
<dbReference type="InterPro" id="IPR015914">
    <property type="entry name" value="PAPs_N"/>
</dbReference>
<dbReference type="Pfam" id="PF16656">
    <property type="entry name" value="Pur_ac_phosph_N"/>
    <property type="match status" value="1"/>
</dbReference>
<dbReference type="CDD" id="cd08547">
    <property type="entry name" value="Type_II_cohesin"/>
    <property type="match status" value="1"/>
</dbReference>
<dbReference type="PANTHER" id="PTHR22953:SF153">
    <property type="entry name" value="PURPLE ACID PHOSPHATASE"/>
    <property type="match status" value="1"/>
</dbReference>
<dbReference type="SUPFAM" id="SSF56300">
    <property type="entry name" value="Metallo-dependent phosphatases"/>
    <property type="match status" value="1"/>
</dbReference>
<dbReference type="Pfam" id="PF09992">
    <property type="entry name" value="NAGPA"/>
    <property type="match status" value="1"/>
</dbReference>
<keyword evidence="1 2" id="KW-0732">Signal</keyword>
<name>A0ABX1ZD04_9BACL</name>
<dbReference type="Gene3D" id="2.60.40.680">
    <property type="match status" value="2"/>
</dbReference>
<evidence type="ECO:0000313" key="4">
    <source>
        <dbReference type="EMBL" id="NOU90764.1"/>
    </source>
</evidence>
<dbReference type="Gene3D" id="2.60.40.380">
    <property type="entry name" value="Purple acid phosphatase-like, N-terminal"/>
    <property type="match status" value="1"/>
</dbReference>
<dbReference type="Gene3D" id="2.60.40.10">
    <property type="entry name" value="Immunoglobulins"/>
    <property type="match status" value="1"/>
</dbReference>
<evidence type="ECO:0000259" key="3">
    <source>
        <dbReference type="SMART" id="SM00635"/>
    </source>
</evidence>
<proteinExistence type="predicted"/>
<dbReference type="SUPFAM" id="SSF49363">
    <property type="entry name" value="Purple acid phosphatase, N-terminal domain"/>
    <property type="match status" value="1"/>
</dbReference>
<dbReference type="Pfam" id="PF02368">
    <property type="entry name" value="Big_2"/>
    <property type="match status" value="1"/>
</dbReference>
<evidence type="ECO:0000256" key="2">
    <source>
        <dbReference type="SAM" id="SignalP"/>
    </source>
</evidence>
<dbReference type="SUPFAM" id="SSF49373">
    <property type="entry name" value="Invasin/intimin cell-adhesion fragments"/>
    <property type="match status" value="1"/>
</dbReference>
<dbReference type="InterPro" id="IPR036439">
    <property type="entry name" value="Dockerin_dom_sf"/>
</dbReference>
<gene>
    <name evidence="4" type="ORF">GC102_34295</name>
</gene>
<dbReference type="InterPro" id="IPR018247">
    <property type="entry name" value="EF_Hand_1_Ca_BS"/>
</dbReference>
<dbReference type="EMBL" id="WHOC01000176">
    <property type="protein sequence ID" value="NOU90764.1"/>
    <property type="molecule type" value="Genomic_DNA"/>
</dbReference>
<dbReference type="Gene3D" id="3.60.21.10">
    <property type="match status" value="1"/>
</dbReference>
<comment type="caution">
    <text evidence="4">The sequence shown here is derived from an EMBL/GenBank/DDBJ whole genome shotgun (WGS) entry which is preliminary data.</text>
</comment>
<dbReference type="InterPro" id="IPR008965">
    <property type="entry name" value="CBM2/CBM3_carb-bd_dom_sf"/>
</dbReference>
<dbReference type="SMART" id="SM00635">
    <property type="entry name" value="BID_2"/>
    <property type="match status" value="2"/>
</dbReference>
<dbReference type="PROSITE" id="PS00018">
    <property type="entry name" value="EF_HAND_1"/>
    <property type="match status" value="1"/>
</dbReference>
<evidence type="ECO:0000256" key="1">
    <source>
        <dbReference type="ARBA" id="ARBA00022729"/>
    </source>
</evidence>
<dbReference type="InterPro" id="IPR003343">
    <property type="entry name" value="Big_2"/>
</dbReference>
<dbReference type="InterPro" id="IPR013783">
    <property type="entry name" value="Ig-like_fold"/>
</dbReference>
<dbReference type="InterPro" id="IPR039331">
    <property type="entry name" value="PAPs-like"/>
</dbReference>
<feature type="chain" id="PRO_5045971831" evidence="2">
    <location>
        <begin position="30"/>
        <end position="1735"/>
    </location>
</feature>
<dbReference type="SUPFAM" id="SSF63446">
    <property type="entry name" value="Type I dockerin domain"/>
    <property type="match status" value="1"/>
</dbReference>
<dbReference type="InterPro" id="IPR029052">
    <property type="entry name" value="Metallo-depent_PP-like"/>
</dbReference>
<dbReference type="SUPFAM" id="SSF49384">
    <property type="entry name" value="Carbohydrate-binding domain"/>
    <property type="match status" value="2"/>
</dbReference>
<dbReference type="Gene3D" id="2.60.40.1080">
    <property type="match status" value="2"/>
</dbReference>
<dbReference type="InterPro" id="IPR004843">
    <property type="entry name" value="Calcineurin-like_PHP"/>
</dbReference>
<dbReference type="InterPro" id="IPR008963">
    <property type="entry name" value="Purple_acid_Pase-like_N"/>
</dbReference>
<dbReference type="Pfam" id="PF00149">
    <property type="entry name" value="Metallophos"/>
    <property type="match status" value="1"/>
</dbReference>
<dbReference type="Gene3D" id="2.60.120.430">
    <property type="entry name" value="Galactose-binding lectin"/>
    <property type="match status" value="1"/>
</dbReference>
<reference evidence="4 5" key="1">
    <citation type="submission" date="2019-10" db="EMBL/GenBank/DDBJ databases">
        <title>Description of Paenibacillus choica sp. nov.</title>
        <authorList>
            <person name="Carlier A."/>
            <person name="Qi S."/>
        </authorList>
    </citation>
    <scope>NUCLEOTIDE SEQUENCE [LARGE SCALE GENOMIC DNA]</scope>
    <source>
        <strain evidence="4 5">LMG 31460</strain>
    </source>
</reference>
<dbReference type="InterPro" id="IPR008964">
    <property type="entry name" value="Invasin/intimin_cell_adhesion"/>
</dbReference>
<feature type="signal peptide" evidence="2">
    <location>
        <begin position="1"/>
        <end position="29"/>
    </location>
</feature>
<accession>A0ABX1ZD04</accession>
<dbReference type="Gene3D" id="1.10.1330.10">
    <property type="entry name" value="Dockerin domain"/>
    <property type="match status" value="1"/>
</dbReference>
<protein>
    <submittedName>
        <fullName evidence="4">Metallophosphoesterase</fullName>
    </submittedName>
</protein>
<keyword evidence="5" id="KW-1185">Reference proteome</keyword>
<dbReference type="InterPro" id="IPR018711">
    <property type="entry name" value="NAGPA"/>
</dbReference>
<sequence length="1735" mass="187446">MKKLRSRLSLWLCGVTVLSALLPYGTALAAVPVMNSQIIDERSVPIGPGAAYGWYDMKLDRGLEKVHTVVFDPKNPQLELQPGKTDGKVYGMQGVSKMASDADKPGNRVIAGMNGDFYDLANGIPLGMFMGEGRILTSPPNDWYAFGLKTDGTSLYGPSPKLVRTVTIAGKTTPLTHINRTRGTDALVLYTSDFHTTTTANDLGDEVVLDILEGDVKSGQTMRLRVSDIHKDKGNSTLTEGKVVLSASGTARSVLSSLHIGDELTASFELEAAWRDVSMVIGGSALLVKDGEVQPNGDTAVHPRTAIGTKTDGSVVMIEVDGRAPGFSEGVQLQELGQIMKNLGVVQALNLDGGGSSTVIVKLPGDTTRTLLNRPSDGGERKTANGLLLVNKAPEGAASKLVVQPNLERVLTGSSASFKAGAVDSNGHPATWASPVAWSVDLAGGTVDNTGKFTAGSAAGTAEITVSSDGLASGKGTIEVVDDLTELKFPDAVKTFASGKSAVLSVTALRSGQVVRADNSRLSWRVEGPIGTIDASGTFMAANETEKSGKIYVSYRGVETSMDVNVGLPPVILEDFENGLTNYLASSSAQAVKSIASIETNEDFVRFGSKSLKLEYDFTGKPGTSGAYLTAKDTASRIQIPGYPEKISMWVYGDGRTHWLRAQMRDVNGVIPIDFTDQNIGVNWTGWKYVEATVPKGRALPLTMDMPVRYMETQAAKKDAGSIYVDQIRALYGPAKDDMDPPVLKNITPADGAAVHTNMPMIRAYGEDFGYDPATHPGTTLIDPDKIRFYLDNVPVPHALYPPEGRIWYTPDVPLADGVHKAKIQIKDLSGNQTTKEWTFTVDTGAPKLVYQAPVETYAGNTYTLDIKAVKTAQIRDGQIEFRFDPAKVEELQAVKGSKLADSMWQTSVDTVQGTVRLTWTGIQTAALSDDDLLGRIRYRVKAAATGSHEIGFQAGLISFISSGDTHFAFFGLPITSTIKNHLKVSWDEFGIVQGYTTKFTVTDENGNGVEGAKLLADGSEVGVSGAQGKLETNALTAVVKTYQLQAVKEQMYSPVMSFKVSPLAGTPAPYNISVTMGEDPTASRSFTWHTHPGTEPSAVEIVKESEFTDFMQTNVKKYTGTSNVYNTYDLGTIRVHKATADDLEPGTRYVYRVGDGNGNVSTQGTFQTTESIGDHTKFLYFADSQAADLNGYKLWGNTVNKAVYEHPDAEFMVHAGDMIDSGFKESEWNMWFSTAQENLMKTTLVAIIGNHEVMGMRENSDFLAHFNQPGNGVSTLKGTNFSFDYKDMHFAVLNSEYAYEEQKEWLRQDLAKTTKKWKVVGFHRGPYGSIYDSADVREQWVPVFDEFKVDLAINGHDHIYLRTFPMKAGKPVAEGQGTTYMVAGSTGPKFYSLTTREWQKVTDAENTQMYAVVDIKGNELKVVTKTVGGRVVDEFTLHKAAEPEPITLSLDSPSYHLEIGDTHQTVVTATYSGSNIVKDVTSLAVYTTADGSIASVDNKGIVTGASEGSTTISAAYEGETVTAQVYVKKKVIQQTITTLSGPGSVRSGDLFTVRFGLKNVQKPVLAQDLLFQYDTDLYQFKDAKSTLEGVGLYTKDQQVPGQIRLLVVSEGMEHSVTSDTEFIDLNFSAKQITQSASGSIAVTSATLGDAQGNESQALPMSMRVEVITPPPHPGLPGDSNNDNKYTIGDLSIAAAHYGMDNKHPDWSRFKSADFDGNGVIDIVDIAAIAKKIIE</sequence>
<dbReference type="RefSeq" id="WP_171693522.1">
    <property type="nucleotide sequence ID" value="NZ_WHOC01000176.1"/>
</dbReference>
<feature type="domain" description="BIG2" evidence="3">
    <location>
        <begin position="1445"/>
        <end position="1527"/>
    </location>
</feature>
<dbReference type="PANTHER" id="PTHR22953">
    <property type="entry name" value="ACID PHOSPHATASE RELATED"/>
    <property type="match status" value="1"/>
</dbReference>